<keyword evidence="4" id="KW-0378">Hydrolase</keyword>
<keyword evidence="1" id="KW-0678">Repressor</keyword>
<keyword evidence="7" id="KW-0238">DNA-binding</keyword>
<dbReference type="GO" id="GO:0006260">
    <property type="term" value="P:DNA replication"/>
    <property type="evidence" value="ECO:0007669"/>
    <property type="project" value="UniProtKB-KW"/>
</dbReference>
<keyword evidence="3" id="KW-0227">DNA damage</keyword>
<keyword evidence="6" id="KW-0805">Transcription regulation</keyword>
<dbReference type="GO" id="GO:0004252">
    <property type="term" value="F:serine-type endopeptidase activity"/>
    <property type="evidence" value="ECO:0007669"/>
    <property type="project" value="InterPro"/>
</dbReference>
<evidence type="ECO:0000256" key="4">
    <source>
        <dbReference type="ARBA" id="ARBA00022801"/>
    </source>
</evidence>
<keyword evidence="9" id="KW-0234">DNA repair</keyword>
<dbReference type="SUPFAM" id="SSF46785">
    <property type="entry name" value="Winged helix' DNA-binding domain"/>
    <property type="match status" value="1"/>
</dbReference>
<dbReference type="GO" id="GO:0003677">
    <property type="term" value="F:DNA binding"/>
    <property type="evidence" value="ECO:0007669"/>
    <property type="project" value="UniProtKB-KW"/>
</dbReference>
<dbReference type="InterPro" id="IPR006199">
    <property type="entry name" value="LexA_DNA-bd_dom"/>
</dbReference>
<accession>A0AA86M8T5</accession>
<dbReference type="Gene3D" id="1.10.10.10">
    <property type="entry name" value="Winged helix-like DNA-binding domain superfamily/Winged helix DNA-binding domain"/>
    <property type="match status" value="1"/>
</dbReference>
<evidence type="ECO:0000256" key="10">
    <source>
        <dbReference type="ARBA" id="ARBA00023236"/>
    </source>
</evidence>
<evidence type="ECO:0000256" key="7">
    <source>
        <dbReference type="ARBA" id="ARBA00023125"/>
    </source>
</evidence>
<gene>
    <name evidence="12" type="ORF">ENKO_18660</name>
</gene>
<evidence type="ECO:0000256" key="1">
    <source>
        <dbReference type="ARBA" id="ARBA00022491"/>
    </source>
</evidence>
<dbReference type="InterPro" id="IPR036390">
    <property type="entry name" value="WH_DNA-bd_sf"/>
</dbReference>
<dbReference type="InterPro" id="IPR050077">
    <property type="entry name" value="LexA_repressor"/>
</dbReference>
<dbReference type="InterPro" id="IPR036388">
    <property type="entry name" value="WH-like_DNA-bd_sf"/>
</dbReference>
<dbReference type="GO" id="GO:0009432">
    <property type="term" value="P:SOS response"/>
    <property type="evidence" value="ECO:0007669"/>
    <property type="project" value="UniProtKB-KW"/>
</dbReference>
<sequence>MKNLTARQQEVLSLIVAFQKEHGIPPSQKEVADLMGASSPNAATDMLRALQRKGVITLVPGVSRGISINSQGAEDEAISLLRSLVAGDQHAREEAITFLEMRGMSV</sequence>
<evidence type="ECO:0000256" key="8">
    <source>
        <dbReference type="ARBA" id="ARBA00023163"/>
    </source>
</evidence>
<dbReference type="GO" id="GO:0006281">
    <property type="term" value="P:DNA repair"/>
    <property type="evidence" value="ECO:0007669"/>
    <property type="project" value="UniProtKB-KW"/>
</dbReference>
<dbReference type="Proteomes" id="UP000682928">
    <property type="component" value="Chromosome"/>
</dbReference>
<evidence type="ECO:0000256" key="6">
    <source>
        <dbReference type="ARBA" id="ARBA00023015"/>
    </source>
</evidence>
<dbReference type="FunFam" id="1.10.10.10:FF:000009">
    <property type="entry name" value="LexA repressor"/>
    <property type="match status" value="1"/>
</dbReference>
<evidence type="ECO:0000256" key="9">
    <source>
        <dbReference type="ARBA" id="ARBA00023204"/>
    </source>
</evidence>
<dbReference type="GO" id="GO:0006508">
    <property type="term" value="P:proteolysis"/>
    <property type="evidence" value="ECO:0007669"/>
    <property type="project" value="InterPro"/>
</dbReference>
<keyword evidence="5" id="KW-0068">Autocatalytic cleavage</keyword>
<evidence type="ECO:0000256" key="2">
    <source>
        <dbReference type="ARBA" id="ARBA00022705"/>
    </source>
</evidence>
<dbReference type="Pfam" id="PF01726">
    <property type="entry name" value="LexA_DNA_bind"/>
    <property type="match status" value="1"/>
</dbReference>
<dbReference type="PANTHER" id="PTHR33516:SF2">
    <property type="entry name" value="LEXA REPRESSOR-RELATED"/>
    <property type="match status" value="1"/>
</dbReference>
<proteinExistence type="predicted"/>
<dbReference type="AlphaFoldDB" id="A0AA86M8T5"/>
<evidence type="ECO:0000256" key="3">
    <source>
        <dbReference type="ARBA" id="ARBA00022763"/>
    </source>
</evidence>
<evidence type="ECO:0000256" key="5">
    <source>
        <dbReference type="ARBA" id="ARBA00022813"/>
    </source>
</evidence>
<evidence type="ECO:0000313" key="13">
    <source>
        <dbReference type="Proteomes" id="UP000682928"/>
    </source>
</evidence>
<dbReference type="RefSeq" id="WP_088218830.1">
    <property type="nucleotide sequence ID" value="NZ_AP024590.1"/>
</dbReference>
<dbReference type="PANTHER" id="PTHR33516">
    <property type="entry name" value="LEXA REPRESSOR"/>
    <property type="match status" value="1"/>
</dbReference>
<keyword evidence="10" id="KW-0742">SOS response</keyword>
<name>A0AA86M8T5_9ENTR</name>
<feature type="domain" description="LexA repressor DNA-binding" evidence="11">
    <location>
        <begin position="1"/>
        <end position="65"/>
    </location>
</feature>
<evidence type="ECO:0000313" key="12">
    <source>
        <dbReference type="EMBL" id="BCU55272.1"/>
    </source>
</evidence>
<protein>
    <recommendedName>
        <fullName evidence="11">LexA repressor DNA-binding domain-containing protein</fullName>
    </recommendedName>
</protein>
<keyword evidence="8" id="KW-0804">Transcription</keyword>
<organism evidence="12 13">
    <name type="scientific">Enterobacter kobei</name>
    <dbReference type="NCBI Taxonomy" id="208224"/>
    <lineage>
        <taxon>Bacteria</taxon>
        <taxon>Pseudomonadati</taxon>
        <taxon>Pseudomonadota</taxon>
        <taxon>Gammaproteobacteria</taxon>
        <taxon>Enterobacterales</taxon>
        <taxon>Enterobacteriaceae</taxon>
        <taxon>Enterobacter</taxon>
        <taxon>Enterobacter cloacae complex</taxon>
    </lineage>
</organism>
<reference evidence="12" key="1">
    <citation type="submission" date="2021-04" db="EMBL/GenBank/DDBJ databases">
        <title>Difference and commonality of drug resistance evolution in various bacteria. and drug sensitivity profiles.</title>
        <authorList>
            <person name="Maeda T."/>
            <person name="Shibai A."/>
            <person name="Kawada K."/>
            <person name="Kotani H."/>
            <person name="Tarusawa Y."/>
            <person name="Tanabe K."/>
            <person name="Furusawa C."/>
        </authorList>
    </citation>
    <scope>NUCLEOTIDE SEQUENCE</scope>
    <source>
        <strain evidence="12">JCM 8580</strain>
    </source>
</reference>
<dbReference type="EMBL" id="AP024590">
    <property type="protein sequence ID" value="BCU55272.1"/>
    <property type="molecule type" value="Genomic_DNA"/>
</dbReference>
<keyword evidence="2" id="KW-0235">DNA replication</keyword>
<evidence type="ECO:0000259" key="11">
    <source>
        <dbReference type="Pfam" id="PF01726"/>
    </source>
</evidence>